<dbReference type="SMART" id="SM00228">
    <property type="entry name" value="PDZ"/>
    <property type="match status" value="3"/>
</dbReference>
<dbReference type="PROSITE" id="PS50106">
    <property type="entry name" value="PDZ"/>
    <property type="match status" value="3"/>
</dbReference>
<name>A0A9P0CHL0_9CUCU</name>
<dbReference type="InterPro" id="IPR036034">
    <property type="entry name" value="PDZ_sf"/>
</dbReference>
<dbReference type="Proteomes" id="UP001153636">
    <property type="component" value="Chromosome 14"/>
</dbReference>
<dbReference type="EMBL" id="OV651826">
    <property type="protein sequence ID" value="CAH1103602.1"/>
    <property type="molecule type" value="Genomic_DNA"/>
</dbReference>
<dbReference type="PANTHER" id="PTHR11324">
    <property type="entry name" value="IL16-RELATED"/>
    <property type="match status" value="1"/>
</dbReference>
<feature type="region of interest" description="Disordered" evidence="1">
    <location>
        <begin position="789"/>
        <end position="879"/>
    </location>
</feature>
<dbReference type="InterPro" id="IPR001478">
    <property type="entry name" value="PDZ"/>
</dbReference>
<feature type="domain" description="PDZ" evidence="2">
    <location>
        <begin position="1244"/>
        <end position="1316"/>
    </location>
</feature>
<evidence type="ECO:0000313" key="4">
    <source>
        <dbReference type="Proteomes" id="UP001153636"/>
    </source>
</evidence>
<dbReference type="OrthoDB" id="42382at2759"/>
<sequence>MTQAVPKATETMSENFVTVVSVGARAKQEINENINFDSSSSDYVTVLTIGEDENKKNIKDVTEEVIVYRLPGERLGFGLKFEGGTKANEFVKRLFIQSCAANSPASSVKSSWGKLTEGDEVLEIDSVSVNTMTRIDCVRCLKESNVAIKLLVRHTYENEAKAKTVIPPLVISAEEKRVLPPPPPVPPRKISRKLLKNINNNKPKESTDNVDSRTVESNKQKKLQSPRSSIRSYNSPDVSRRDRRFSDGSLGPPDAEIYVDLFLQESTQSLSESDETGSTISTVIDRFGSFPTTTTSSFSGSLPSTPTAVQRELDISNINIYDDEDSLVIIKGLGKPTSLPREENNNIILDYINPLCFQDAPLSYGNESTKNIIPDEIDSIKEESVIADEVKPVLKKPQVPLRSKDSHLISEKNEGSKKILENLPRLVDFVPKSVNGNGIKEIENSEKAMNMFLDNEMYKADFDYYERENDTVDNFSNGVDLYSSKWSLSSQLATIGEVEEEENSDFNFNRPPLKSTPVVIVENTDKNEETKNPEDEDVELKTKETNGIMETLPSDPREPPDGHEFPDFIEMHSESLDENYYFKKEPHSTAFDADFSKPDFSKQSGLINSQSVSTSSTDLRPKISTEDLSFNKFESESNLLHTRSQSLIDVSALNKQKYTKWNQMFEQRRKGLSKLKGLVIPEAVESDFLSNVNIPEIKSQTTPAAAAAVFCPVPKLDTSFQAAEELSSSHLDLIKSSVVMPSWSSNSSSNVPKYSPAFRRKSLQVYLTSINKSENSEYTNNVDYIKSCDKSSPKGSKINDDDLNPPKSLESISSPTRSDCSFDYVSSNKKRNKSSTDIFQKSPSGKGEDESDNDSAVSSSQSSYNSRYSPPPSPTRSCELNNYYKKIDEDDSSSKNRLLKPSSVEAINRKNILASAKCRSGKDLKIGSPVIRRKQEETQVTEIQQNGNEVEEKLIVRETIANEQPSNVSVTFEPTIQVGISNQEKPTKLLTLQLAKPSKEVPDAANTVPSSKIILKHISPIIPDTKKIAMFNINSKSRKLAPINVKSLKQSFENLTSSLHVPQKVPVFKPIVKKCSKVENAIVDNKVSACSNGTVQESRVDKIQIPTSQKTRSDVENKSIVLKPDSNGTSLGISIFGGADENKDITINRIRYASIAYSDGRLKKGDKIISINGIPTRGMTHQEALDLLKKPTNEITIVIEEGNDVVHSPAISSSDILSKRPYSMHYTKSPPASSKEEIKKANHVITIMKDGAGLGFSIEGGKDSPNGDVPLLVKKIFTGGAAEKSGELKVGDQLIQINEIILTSLTRIEAWNAMKKIADGKINIHVYR</sequence>
<feature type="region of interest" description="Disordered" evidence="1">
    <location>
        <begin position="176"/>
        <end position="252"/>
    </location>
</feature>
<dbReference type="Gene3D" id="2.30.42.10">
    <property type="match status" value="3"/>
</dbReference>
<feature type="compositionally biased region" description="Basic and acidic residues" evidence="1">
    <location>
        <begin position="202"/>
        <end position="219"/>
    </location>
</feature>
<keyword evidence="4" id="KW-1185">Reference proteome</keyword>
<feature type="domain" description="PDZ" evidence="2">
    <location>
        <begin position="1119"/>
        <end position="1203"/>
    </location>
</feature>
<evidence type="ECO:0000313" key="3">
    <source>
        <dbReference type="EMBL" id="CAH1103602.1"/>
    </source>
</evidence>
<evidence type="ECO:0000256" key="1">
    <source>
        <dbReference type="SAM" id="MobiDB-lite"/>
    </source>
</evidence>
<feature type="compositionally biased region" description="Polar residues" evidence="1">
    <location>
        <begin position="223"/>
        <end position="237"/>
    </location>
</feature>
<feature type="compositionally biased region" description="Polar residues" evidence="1">
    <location>
        <begin position="810"/>
        <end position="827"/>
    </location>
</feature>
<feature type="compositionally biased region" description="Basic and acidic residues" evidence="1">
    <location>
        <begin position="789"/>
        <end position="800"/>
    </location>
</feature>
<gene>
    <name evidence="3" type="ORF">PSYICH_LOCUS4672</name>
</gene>
<organism evidence="3 4">
    <name type="scientific">Psylliodes chrysocephalus</name>
    <dbReference type="NCBI Taxonomy" id="3402493"/>
    <lineage>
        <taxon>Eukaryota</taxon>
        <taxon>Metazoa</taxon>
        <taxon>Ecdysozoa</taxon>
        <taxon>Arthropoda</taxon>
        <taxon>Hexapoda</taxon>
        <taxon>Insecta</taxon>
        <taxon>Pterygota</taxon>
        <taxon>Neoptera</taxon>
        <taxon>Endopterygota</taxon>
        <taxon>Coleoptera</taxon>
        <taxon>Polyphaga</taxon>
        <taxon>Cucujiformia</taxon>
        <taxon>Chrysomeloidea</taxon>
        <taxon>Chrysomelidae</taxon>
        <taxon>Galerucinae</taxon>
        <taxon>Alticini</taxon>
        <taxon>Psylliodes</taxon>
    </lineage>
</organism>
<dbReference type="PANTHER" id="PTHR11324:SF16">
    <property type="entry name" value="PDZ DOMAIN-CONTAINING PROTEIN 2"/>
    <property type="match status" value="1"/>
</dbReference>
<proteinExistence type="predicted"/>
<dbReference type="SUPFAM" id="SSF50156">
    <property type="entry name" value="PDZ domain-like"/>
    <property type="match status" value="3"/>
</dbReference>
<dbReference type="CDD" id="cd00136">
    <property type="entry name" value="PDZ_canonical"/>
    <property type="match status" value="2"/>
</dbReference>
<feature type="domain" description="PDZ" evidence="2">
    <location>
        <begin position="64"/>
        <end position="156"/>
    </location>
</feature>
<accession>A0A9P0CHL0</accession>
<protein>
    <recommendedName>
        <fullName evidence="2">PDZ domain-containing protein</fullName>
    </recommendedName>
</protein>
<evidence type="ECO:0000259" key="2">
    <source>
        <dbReference type="PROSITE" id="PS50106"/>
    </source>
</evidence>
<dbReference type="Pfam" id="PF00595">
    <property type="entry name" value="PDZ"/>
    <property type="match status" value="3"/>
</dbReference>
<feature type="compositionally biased region" description="Low complexity" evidence="1">
    <location>
        <begin position="854"/>
        <end position="868"/>
    </location>
</feature>
<reference evidence="3" key="1">
    <citation type="submission" date="2022-01" db="EMBL/GenBank/DDBJ databases">
        <authorList>
            <person name="King R."/>
        </authorList>
    </citation>
    <scope>NUCLEOTIDE SEQUENCE</scope>
</reference>